<sequence>VSSSAAIAALCGARAERHFAFPDGTVSMKWRERMRGDAQRREGTESMAAAGKLSVCVLHQCIHFCSISSLSLFICSSM</sequence>
<feature type="non-terminal residue" evidence="1">
    <location>
        <position position="1"/>
    </location>
</feature>
<reference evidence="1" key="1">
    <citation type="submission" date="2020-03" db="EMBL/GenBank/DDBJ databases">
        <authorList>
            <person name="Weist P."/>
        </authorList>
    </citation>
    <scope>NUCLEOTIDE SEQUENCE</scope>
</reference>
<dbReference type="Proteomes" id="UP001153269">
    <property type="component" value="Unassembled WGS sequence"/>
</dbReference>
<protein>
    <submittedName>
        <fullName evidence="1">Uncharacterized protein</fullName>
    </submittedName>
</protein>
<gene>
    <name evidence="1" type="ORF">PLEPLA_LOCUS33346</name>
</gene>
<evidence type="ECO:0000313" key="1">
    <source>
        <dbReference type="EMBL" id="CAB1445615.1"/>
    </source>
</evidence>
<comment type="caution">
    <text evidence="1">The sequence shown here is derived from an EMBL/GenBank/DDBJ whole genome shotgun (WGS) entry which is preliminary data.</text>
</comment>
<organism evidence="1 2">
    <name type="scientific">Pleuronectes platessa</name>
    <name type="common">European plaice</name>
    <dbReference type="NCBI Taxonomy" id="8262"/>
    <lineage>
        <taxon>Eukaryota</taxon>
        <taxon>Metazoa</taxon>
        <taxon>Chordata</taxon>
        <taxon>Craniata</taxon>
        <taxon>Vertebrata</taxon>
        <taxon>Euteleostomi</taxon>
        <taxon>Actinopterygii</taxon>
        <taxon>Neopterygii</taxon>
        <taxon>Teleostei</taxon>
        <taxon>Neoteleostei</taxon>
        <taxon>Acanthomorphata</taxon>
        <taxon>Carangaria</taxon>
        <taxon>Pleuronectiformes</taxon>
        <taxon>Pleuronectoidei</taxon>
        <taxon>Pleuronectidae</taxon>
        <taxon>Pleuronectes</taxon>
    </lineage>
</organism>
<dbReference type="EMBL" id="CADEAL010003724">
    <property type="protein sequence ID" value="CAB1445615.1"/>
    <property type="molecule type" value="Genomic_DNA"/>
</dbReference>
<accession>A0A9N7V9Z2</accession>
<proteinExistence type="predicted"/>
<evidence type="ECO:0000313" key="2">
    <source>
        <dbReference type="Proteomes" id="UP001153269"/>
    </source>
</evidence>
<keyword evidence="2" id="KW-1185">Reference proteome</keyword>
<name>A0A9N7V9Z2_PLEPL</name>
<dbReference type="AlphaFoldDB" id="A0A9N7V9Z2"/>